<dbReference type="EC" id="1.1.1.86" evidence="9"/>
<evidence type="ECO:0000256" key="9">
    <source>
        <dbReference type="HAMAP-Rule" id="MF_00435"/>
    </source>
</evidence>
<dbReference type="GO" id="GO:0050661">
    <property type="term" value="F:NADP binding"/>
    <property type="evidence" value="ECO:0007669"/>
    <property type="project" value="InterPro"/>
</dbReference>
<dbReference type="Pfam" id="PF01450">
    <property type="entry name" value="KARI_C"/>
    <property type="match status" value="1"/>
</dbReference>
<dbReference type="GO" id="GO:0004455">
    <property type="term" value="F:ketol-acid reductoisomerase activity"/>
    <property type="evidence" value="ECO:0007669"/>
    <property type="project" value="UniProtKB-UniRule"/>
</dbReference>
<dbReference type="InterPro" id="IPR014359">
    <property type="entry name" value="KARI_prok"/>
</dbReference>
<evidence type="ECO:0000256" key="1">
    <source>
        <dbReference type="ARBA" id="ARBA00004864"/>
    </source>
</evidence>
<dbReference type="PROSITE" id="PS51851">
    <property type="entry name" value="KARI_C"/>
    <property type="match status" value="1"/>
</dbReference>
<evidence type="ECO:0000256" key="5">
    <source>
        <dbReference type="ARBA" id="ARBA00022723"/>
    </source>
</evidence>
<dbReference type="UniPathway" id="UPA00047">
    <property type="reaction ID" value="UER00056"/>
</dbReference>
<evidence type="ECO:0000256" key="7">
    <source>
        <dbReference type="ARBA" id="ARBA00023002"/>
    </source>
</evidence>
<dbReference type="PIRSF" id="PIRSF000116">
    <property type="entry name" value="IlvC_gammaproteo"/>
    <property type="match status" value="1"/>
</dbReference>
<dbReference type="PANTHER" id="PTHR21371">
    <property type="entry name" value="KETOL-ACID REDUCTOISOMERASE, MITOCHONDRIAL"/>
    <property type="match status" value="1"/>
</dbReference>
<dbReference type="InterPro" id="IPR013023">
    <property type="entry name" value="KARI"/>
</dbReference>
<feature type="binding site" evidence="9">
    <location>
        <position position="134"/>
    </location>
    <ligand>
        <name>NADP(+)</name>
        <dbReference type="ChEBI" id="CHEBI:58349"/>
    </ligand>
</feature>
<keyword evidence="13" id="KW-0413">Isomerase</keyword>
<dbReference type="Gene3D" id="3.40.50.720">
    <property type="entry name" value="NAD(P)-binding Rossmann-like Domain"/>
    <property type="match status" value="1"/>
</dbReference>
<reference evidence="13 14" key="1">
    <citation type="submission" date="2014-07" db="EMBL/GenBank/DDBJ databases">
        <title>Draft Genome Sequence of Gephyronic Acid Producer, Cystobacter violaceus Strain Cb vi76.</title>
        <authorList>
            <person name="Stevens D.C."/>
            <person name="Young J."/>
            <person name="Carmichael R."/>
            <person name="Tan J."/>
            <person name="Taylor R.E."/>
        </authorList>
    </citation>
    <scope>NUCLEOTIDE SEQUENCE [LARGE SCALE GENOMIC DNA]</scope>
    <source>
        <strain evidence="13 14">Cb vi76</strain>
    </source>
</reference>
<keyword evidence="5 9" id="KW-0479">Metal-binding</keyword>
<keyword evidence="7 9" id="KW-0560">Oxidoreductase</keyword>
<evidence type="ECO:0000256" key="2">
    <source>
        <dbReference type="ARBA" id="ARBA00004885"/>
    </source>
</evidence>
<keyword evidence="6 9" id="KW-0460">Magnesium</keyword>
<dbReference type="Gene3D" id="6.10.240.10">
    <property type="match status" value="1"/>
</dbReference>
<dbReference type="PANTHER" id="PTHR21371:SF1">
    <property type="entry name" value="KETOL-ACID REDUCTOISOMERASE, MITOCHONDRIAL"/>
    <property type="match status" value="1"/>
</dbReference>
<keyword evidence="8 9" id="KW-0100">Branched-chain amino acid biosynthesis</keyword>
<comment type="caution">
    <text evidence="13">The sequence shown here is derived from an EMBL/GenBank/DDBJ whole genome shotgun (WGS) entry which is preliminary data.</text>
</comment>
<dbReference type="InterPro" id="IPR000506">
    <property type="entry name" value="KARI_C"/>
</dbReference>
<evidence type="ECO:0000256" key="3">
    <source>
        <dbReference type="ARBA" id="ARBA00010318"/>
    </source>
</evidence>
<evidence type="ECO:0000256" key="6">
    <source>
        <dbReference type="ARBA" id="ARBA00022842"/>
    </source>
</evidence>
<dbReference type="PROSITE" id="PS51850">
    <property type="entry name" value="KARI_N"/>
    <property type="match status" value="1"/>
</dbReference>
<sequence length="331" mass="36254">MARVFYDADADLGRLSGLTVSVYDYGSVGRAQALNLRDSGVRVVVSERPGTPAAARAEAEGFEVVEAVEAAKRGDVLALLVADLAQAELFHRAVEPNLTPGKMLLYYHGFAIHYGLVRPPVGVDVVMIAPNGPGDLVRRTYVEGQGVPCLVAVKQDATGQALERALAYAKAMGATRAGVLETSFREETETDLFGEQAVLCGGVTELVHASYETLVDAGYSAEVAYLQVLHELKLVVDLMYEHGISGMRERISDTAVYGDLTRGPRVVDEAVRARLKDILVEIQDGRFAKEWVAENEAGRPNHRRLLEEGRRHPIEEVGRRLRAMMPWFQKP</sequence>
<gene>
    <name evidence="9" type="primary">ilvC</name>
    <name evidence="13" type="ORF">Q664_00700</name>
</gene>
<accession>A0A084T1Z7</accession>
<comment type="caution">
    <text evidence="9 10">Lacks conserved residue(s) required for the propagation of feature annotation.</text>
</comment>
<dbReference type="InterPro" id="IPR013116">
    <property type="entry name" value="KARI_N"/>
</dbReference>
<dbReference type="NCBIfam" id="NF009940">
    <property type="entry name" value="PRK13403.1"/>
    <property type="match status" value="1"/>
</dbReference>
<evidence type="ECO:0000313" key="14">
    <source>
        <dbReference type="Proteomes" id="UP000028547"/>
    </source>
</evidence>
<name>A0A084T1Z7_9BACT</name>
<evidence type="ECO:0000259" key="11">
    <source>
        <dbReference type="PROSITE" id="PS51850"/>
    </source>
</evidence>
<dbReference type="Proteomes" id="UP000028547">
    <property type="component" value="Unassembled WGS sequence"/>
</dbReference>
<dbReference type="NCBIfam" id="TIGR00465">
    <property type="entry name" value="ilvC"/>
    <property type="match status" value="1"/>
</dbReference>
<feature type="domain" description="KARI N-terminal Rossmann" evidence="11">
    <location>
        <begin position="2"/>
        <end position="182"/>
    </location>
</feature>
<protein>
    <recommendedName>
        <fullName evidence="9">Ketol-acid reductoisomerase (NADP(+))</fullName>
        <shortName evidence="9">KARI</shortName>
        <ecNumber evidence="9">1.1.1.86</ecNumber>
    </recommendedName>
    <alternativeName>
        <fullName evidence="9">Acetohydroxy-acid isomeroreductase</fullName>
        <shortName evidence="9">AHIR</shortName>
    </alternativeName>
    <alternativeName>
        <fullName evidence="9">Alpha-keto-beta-hydroxylacyl reductoisomerase</fullName>
    </alternativeName>
</protein>
<dbReference type="SUPFAM" id="SSF51735">
    <property type="entry name" value="NAD(P)-binding Rossmann-fold domains"/>
    <property type="match status" value="1"/>
</dbReference>
<dbReference type="GO" id="GO:0000287">
    <property type="term" value="F:magnesium ion binding"/>
    <property type="evidence" value="ECO:0007669"/>
    <property type="project" value="UniProtKB-UniRule"/>
</dbReference>
<feature type="domain" description="KARI C-terminal knotted" evidence="12">
    <location>
        <begin position="183"/>
        <end position="328"/>
    </location>
</feature>
<comment type="catalytic activity">
    <reaction evidence="9">
        <text>(2R,3R)-2,3-dihydroxy-3-methylpentanoate + NADP(+) = (S)-2-ethyl-2-hydroxy-3-oxobutanoate + NADPH + H(+)</text>
        <dbReference type="Rhea" id="RHEA:13493"/>
        <dbReference type="ChEBI" id="CHEBI:15378"/>
        <dbReference type="ChEBI" id="CHEBI:49256"/>
        <dbReference type="ChEBI" id="CHEBI:49258"/>
        <dbReference type="ChEBI" id="CHEBI:57783"/>
        <dbReference type="ChEBI" id="CHEBI:58349"/>
        <dbReference type="EC" id="1.1.1.86"/>
    </reaction>
</comment>
<dbReference type="SUPFAM" id="SSF48179">
    <property type="entry name" value="6-phosphogluconate dehydrogenase C-terminal domain-like"/>
    <property type="match status" value="1"/>
</dbReference>
<dbReference type="GO" id="GO:0009097">
    <property type="term" value="P:isoleucine biosynthetic process"/>
    <property type="evidence" value="ECO:0007669"/>
    <property type="project" value="UniProtKB-UniRule"/>
</dbReference>
<feature type="active site" evidence="9">
    <location>
        <position position="108"/>
    </location>
</feature>
<proteinExistence type="inferred from homology"/>
<evidence type="ECO:0000256" key="8">
    <source>
        <dbReference type="ARBA" id="ARBA00023304"/>
    </source>
</evidence>
<evidence type="ECO:0000256" key="4">
    <source>
        <dbReference type="ARBA" id="ARBA00022605"/>
    </source>
</evidence>
<feature type="binding site" evidence="9">
    <location>
        <position position="48"/>
    </location>
    <ligand>
        <name>NADP(+)</name>
        <dbReference type="ChEBI" id="CHEBI:58349"/>
    </ligand>
</feature>
<dbReference type="Pfam" id="PF07991">
    <property type="entry name" value="KARI_N"/>
    <property type="match status" value="1"/>
</dbReference>
<comment type="pathway">
    <text evidence="2 9">Amino-acid biosynthesis; L-isoleucine biosynthesis; L-isoleucine from 2-oxobutanoate: step 2/4.</text>
</comment>
<comment type="catalytic activity">
    <reaction evidence="9">
        <text>(2R)-2,3-dihydroxy-3-methylbutanoate + NADP(+) = (2S)-2-acetolactate + NADPH + H(+)</text>
        <dbReference type="Rhea" id="RHEA:22068"/>
        <dbReference type="ChEBI" id="CHEBI:15378"/>
        <dbReference type="ChEBI" id="CHEBI:49072"/>
        <dbReference type="ChEBI" id="CHEBI:57783"/>
        <dbReference type="ChEBI" id="CHEBI:58349"/>
        <dbReference type="ChEBI" id="CHEBI:58476"/>
        <dbReference type="EC" id="1.1.1.86"/>
    </reaction>
</comment>
<feature type="binding site" evidence="9">
    <location>
        <position position="231"/>
    </location>
    <ligand>
        <name>Mg(2+)</name>
        <dbReference type="ChEBI" id="CHEBI:18420"/>
        <label>2</label>
    </ligand>
</feature>
<keyword evidence="4 9" id="KW-0028">Amino-acid biosynthesis</keyword>
<feature type="binding site" evidence="9">
    <location>
        <position position="252"/>
    </location>
    <ligand>
        <name>substrate</name>
    </ligand>
</feature>
<comment type="pathway">
    <text evidence="1 9">Amino-acid biosynthesis; L-valine biosynthesis; L-valine from pyruvate: step 2/4.</text>
</comment>
<feature type="binding site" evidence="9 10">
    <location>
        <position position="195"/>
    </location>
    <ligand>
        <name>Mg(2+)</name>
        <dbReference type="ChEBI" id="CHEBI:18420"/>
        <label>1</label>
    </ligand>
</feature>
<feature type="binding site" evidence="9 10">
    <location>
        <position position="191"/>
    </location>
    <ligand>
        <name>Mg(2+)</name>
        <dbReference type="ChEBI" id="CHEBI:18420"/>
        <label>2</label>
    </ligand>
</feature>
<dbReference type="GO" id="GO:0016853">
    <property type="term" value="F:isomerase activity"/>
    <property type="evidence" value="ECO:0007669"/>
    <property type="project" value="UniProtKB-KW"/>
</dbReference>
<dbReference type="GO" id="GO:0009099">
    <property type="term" value="P:L-valine biosynthetic process"/>
    <property type="evidence" value="ECO:0007669"/>
    <property type="project" value="UniProtKB-UniRule"/>
</dbReference>
<evidence type="ECO:0000259" key="12">
    <source>
        <dbReference type="PROSITE" id="PS51851"/>
    </source>
</evidence>
<comment type="function">
    <text evidence="9">Involved in the biosynthesis of branched-chain amino acids (BCAA). Catalyzes an alkyl-migration followed by a ketol-acid reduction of (S)-2-acetolactate (S2AL) to yield (R)-2,3-dihydroxy-isovalerate. In the isomerase reaction, S2AL is rearranged via a Mg-dependent methyl migration to produce 3-hydroxy-3-methyl-2-ketobutyrate (HMKB). In the reductase reaction, this 2-ketoacid undergoes a metal-dependent reduction by NADPH to yield (R)-2,3-dihydroxy-isovalerate.</text>
</comment>
<dbReference type="HAMAP" id="MF_00435">
    <property type="entry name" value="IlvC"/>
    <property type="match status" value="1"/>
</dbReference>
<dbReference type="AlphaFoldDB" id="A0A084T1Z7"/>
<dbReference type="RefSeq" id="WP_043388595.1">
    <property type="nucleotide sequence ID" value="NZ_JPMI01000004.1"/>
</dbReference>
<comment type="similarity">
    <text evidence="3 9 10">Belongs to the ketol-acid reductoisomerase family.</text>
</comment>
<comment type="cofactor">
    <cofactor evidence="9">
        <name>Mg(2+)</name>
        <dbReference type="ChEBI" id="CHEBI:18420"/>
    </cofactor>
    <text evidence="9">Binds 2 magnesium ions per subunit.</text>
</comment>
<dbReference type="EMBL" id="JPMI01000004">
    <property type="protein sequence ID" value="KFA94732.1"/>
    <property type="molecule type" value="Genomic_DNA"/>
</dbReference>
<evidence type="ECO:0000256" key="10">
    <source>
        <dbReference type="PROSITE-ProRule" id="PRU01198"/>
    </source>
</evidence>
<dbReference type="InterPro" id="IPR008927">
    <property type="entry name" value="6-PGluconate_DH-like_C_sf"/>
</dbReference>
<evidence type="ECO:0000313" key="13">
    <source>
        <dbReference type="EMBL" id="KFA94732.1"/>
    </source>
</evidence>
<keyword evidence="9" id="KW-0521">NADP</keyword>
<dbReference type="NCBIfam" id="NF004017">
    <property type="entry name" value="PRK05479.1"/>
    <property type="match status" value="1"/>
</dbReference>
<dbReference type="UniPathway" id="UPA00049">
    <property type="reaction ID" value="UER00060"/>
</dbReference>
<dbReference type="InterPro" id="IPR036291">
    <property type="entry name" value="NAD(P)-bd_dom_sf"/>
</dbReference>
<organism evidence="13 14">
    <name type="scientific">Archangium violaceum Cb vi76</name>
    <dbReference type="NCBI Taxonomy" id="1406225"/>
    <lineage>
        <taxon>Bacteria</taxon>
        <taxon>Pseudomonadati</taxon>
        <taxon>Myxococcota</taxon>
        <taxon>Myxococcia</taxon>
        <taxon>Myxococcales</taxon>
        <taxon>Cystobacterineae</taxon>
        <taxon>Archangiaceae</taxon>
        <taxon>Archangium</taxon>
    </lineage>
</organism>
<feature type="binding site" evidence="9 10">
    <location>
        <position position="191"/>
    </location>
    <ligand>
        <name>Mg(2+)</name>
        <dbReference type="ChEBI" id="CHEBI:18420"/>
        <label>1</label>
    </ligand>
</feature>